<dbReference type="EMBL" id="QWKZ01000024">
    <property type="protein sequence ID" value="RIH87227.1"/>
    <property type="molecule type" value="Genomic_DNA"/>
</dbReference>
<feature type="transmembrane region" description="Helical" evidence="1">
    <location>
        <begin position="134"/>
        <end position="153"/>
    </location>
</feature>
<protein>
    <recommendedName>
        <fullName evidence="2">DUF1648 domain-containing protein</fullName>
    </recommendedName>
</protein>
<feature type="transmembrane region" description="Helical" evidence="1">
    <location>
        <begin position="9"/>
        <end position="29"/>
    </location>
</feature>
<reference evidence="3 4" key="1">
    <citation type="submission" date="2018-08" db="EMBL/GenBank/DDBJ databases">
        <title>Meiothermus luteus KCTC 52599 genome sequencing project.</title>
        <authorList>
            <person name="Da Costa M.S."/>
            <person name="Albuquerque L."/>
            <person name="Raposo P."/>
            <person name="Froufe H.J.C."/>
            <person name="Barroso C.S."/>
            <person name="Egas C."/>
        </authorList>
    </citation>
    <scope>NUCLEOTIDE SEQUENCE [LARGE SCALE GENOMIC DNA]</scope>
    <source>
        <strain evidence="3 4">KCTC 52599</strain>
    </source>
</reference>
<evidence type="ECO:0000256" key="1">
    <source>
        <dbReference type="SAM" id="Phobius"/>
    </source>
</evidence>
<keyword evidence="1" id="KW-0472">Membrane</keyword>
<feature type="transmembrane region" description="Helical" evidence="1">
    <location>
        <begin position="102"/>
        <end position="122"/>
    </location>
</feature>
<comment type="caution">
    <text evidence="3">The sequence shown here is derived from an EMBL/GenBank/DDBJ whole genome shotgun (WGS) entry which is preliminary data.</text>
</comment>
<evidence type="ECO:0000259" key="2">
    <source>
        <dbReference type="Pfam" id="PF07853"/>
    </source>
</evidence>
<dbReference type="RefSeq" id="WP_119359704.1">
    <property type="nucleotide sequence ID" value="NZ_QWKZ01000024.1"/>
</dbReference>
<keyword evidence="4" id="KW-1185">Reference proteome</keyword>
<evidence type="ECO:0000313" key="4">
    <source>
        <dbReference type="Proteomes" id="UP000265800"/>
    </source>
</evidence>
<dbReference type="Pfam" id="PF07853">
    <property type="entry name" value="DUF1648"/>
    <property type="match status" value="1"/>
</dbReference>
<sequence>MKPSPYWRLVWVGLLGVWVFAALLYGSLPERIPRHFGLDGAVTGWDPKGAFWFLPVAASLVVLLPYFLLHLALKGRNSLSLPHRATFEALPSDGQERVLQRLSGWVAGLSLVALLLFAQLQYEVHQVATGQVQKLGAGVWVALLGLGWCLVWMRLDLGRAVGCEAQRTR</sequence>
<dbReference type="Proteomes" id="UP000265800">
    <property type="component" value="Unassembled WGS sequence"/>
</dbReference>
<dbReference type="AlphaFoldDB" id="A0A399ERF8"/>
<name>A0A399ERF8_9DEIN</name>
<organism evidence="3 4">
    <name type="scientific">Meiothermus luteus</name>
    <dbReference type="NCBI Taxonomy" id="2026184"/>
    <lineage>
        <taxon>Bacteria</taxon>
        <taxon>Thermotogati</taxon>
        <taxon>Deinococcota</taxon>
        <taxon>Deinococci</taxon>
        <taxon>Thermales</taxon>
        <taxon>Thermaceae</taxon>
        <taxon>Meiothermus</taxon>
    </lineage>
</organism>
<feature type="domain" description="DUF1648" evidence="2">
    <location>
        <begin position="14"/>
        <end position="56"/>
    </location>
</feature>
<proteinExistence type="predicted"/>
<accession>A0A399ERF8</accession>
<dbReference type="OrthoDB" id="26347at2"/>
<gene>
    <name evidence="3" type="ORF">Mlute_01042</name>
</gene>
<keyword evidence="1" id="KW-1133">Transmembrane helix</keyword>
<feature type="transmembrane region" description="Helical" evidence="1">
    <location>
        <begin position="49"/>
        <end position="69"/>
    </location>
</feature>
<evidence type="ECO:0000313" key="3">
    <source>
        <dbReference type="EMBL" id="RIH87227.1"/>
    </source>
</evidence>
<dbReference type="InterPro" id="IPR012867">
    <property type="entry name" value="DUF1648"/>
</dbReference>
<keyword evidence="1" id="KW-0812">Transmembrane</keyword>